<dbReference type="AlphaFoldDB" id="A0A6J1TE12"/>
<organism evidence="2 3">
    <name type="scientific">Frankliniella occidentalis</name>
    <name type="common">Western flower thrips</name>
    <name type="synonym">Euthrips occidentalis</name>
    <dbReference type="NCBI Taxonomy" id="133901"/>
    <lineage>
        <taxon>Eukaryota</taxon>
        <taxon>Metazoa</taxon>
        <taxon>Ecdysozoa</taxon>
        <taxon>Arthropoda</taxon>
        <taxon>Hexapoda</taxon>
        <taxon>Insecta</taxon>
        <taxon>Pterygota</taxon>
        <taxon>Neoptera</taxon>
        <taxon>Paraneoptera</taxon>
        <taxon>Thysanoptera</taxon>
        <taxon>Terebrantia</taxon>
        <taxon>Thripoidea</taxon>
        <taxon>Thripidae</taxon>
        <taxon>Frankliniella</taxon>
    </lineage>
</organism>
<evidence type="ECO:0000313" key="2">
    <source>
        <dbReference type="Proteomes" id="UP000504606"/>
    </source>
</evidence>
<proteinExistence type="inferred from homology"/>
<sequence length="648" mass="71445">MDASLLTVSQSAWEKVLNHVENAVVFIDSKAGECLHWSVGLNSLLTRGSLAVKELNAYKYSQEPIENAEKAVFITVGPYSSIQVDLCDIICQSLFKAVILVTVPLNEPHNVVPGLRNDLLQWMRVKSGKSKEIHADVLCFPYFYAPLTETIVMLPPFSDLFPPLDLNKVKSFGGKPKVLSLKDQASTENLALSLDSLLNQISAADVVFSIGTLSGAVARALEELPSVHIRRKIAKHRVSVVIIDRTLDLCFPASVDSKCFLDKLLCALPHLPDHTNDIAINMSQLAQVTVDSTNDEALFPGCLAHNDSMSQNIREWLLHKKDRDILINLHQILRSKISPGCKFATRVKPEALEKDVRQFRGNMEKIQQNCGVLQIALAAVQALTGEHAEELELVLSTERVLRQNVATTENKELAGLLPQITKLLTERHIRGLSLDALLTLLVLLYSLIGTEMIFPLKEEVQLQAAISTALFEDQEYPGLVHDILLPLEATREKVDTVAGHVFAVLKAVSHTRRDLTKYRSVLKEQGQSMPAEYTPLLQRIMKDILDPSKPLIPDMSCQSTGLKDLLKSGFSMLLNKQQAPVTQHPGDQPNLLIVVLGGITGGEIRLMEECWSGSTQSHAGGTLLLASTRLLSPNDTLQAVLRSSPQPL</sequence>
<dbReference type="InterPro" id="IPR001619">
    <property type="entry name" value="Sec1-like"/>
</dbReference>
<protein>
    <submittedName>
        <fullName evidence="3 4">Sec1 family domain-containing protein 2</fullName>
    </submittedName>
</protein>
<dbReference type="Gene3D" id="3.40.50.1910">
    <property type="match status" value="1"/>
</dbReference>
<dbReference type="GeneID" id="113215558"/>
<dbReference type="Proteomes" id="UP000504606">
    <property type="component" value="Unplaced"/>
</dbReference>
<name>A0A6J1TE12_FRAOC</name>
<dbReference type="GO" id="GO:0016192">
    <property type="term" value="P:vesicle-mediated transport"/>
    <property type="evidence" value="ECO:0007669"/>
    <property type="project" value="InterPro"/>
</dbReference>
<accession>A0A6J1TE12</accession>
<dbReference type="Pfam" id="PF00995">
    <property type="entry name" value="Sec1"/>
    <property type="match status" value="1"/>
</dbReference>
<dbReference type="RefSeq" id="XP_026290982.1">
    <property type="nucleotide sequence ID" value="XM_026435197.2"/>
</dbReference>
<dbReference type="SUPFAM" id="SSF56815">
    <property type="entry name" value="Sec1/munc18-like (SM) proteins"/>
    <property type="match status" value="1"/>
</dbReference>
<gene>
    <name evidence="3 4" type="primary">LOC113215558</name>
</gene>
<dbReference type="PANTHER" id="PTHR11679">
    <property type="entry name" value="VESICLE PROTEIN SORTING-ASSOCIATED"/>
    <property type="match status" value="1"/>
</dbReference>
<evidence type="ECO:0000313" key="4">
    <source>
        <dbReference type="RefSeq" id="XP_026290990.1"/>
    </source>
</evidence>
<reference evidence="3 4" key="1">
    <citation type="submission" date="2025-04" db="UniProtKB">
        <authorList>
            <consortium name="RefSeq"/>
        </authorList>
    </citation>
    <scope>IDENTIFICATION</scope>
    <source>
        <tissue evidence="3 4">Whole organism</tissue>
    </source>
</reference>
<dbReference type="OrthoDB" id="549905at2759"/>
<comment type="similarity">
    <text evidence="1">Belongs to the STXBP/unc-18/SEC1 family.</text>
</comment>
<evidence type="ECO:0000313" key="3">
    <source>
        <dbReference type="RefSeq" id="XP_026290982.1"/>
    </source>
</evidence>
<evidence type="ECO:0000256" key="1">
    <source>
        <dbReference type="ARBA" id="ARBA00009884"/>
    </source>
</evidence>
<dbReference type="KEGG" id="foc:113215558"/>
<dbReference type="InterPro" id="IPR036045">
    <property type="entry name" value="Sec1-like_sf"/>
</dbReference>
<dbReference type="RefSeq" id="XP_026290990.1">
    <property type="nucleotide sequence ID" value="XM_026435205.2"/>
</dbReference>
<keyword evidence="2" id="KW-1185">Reference proteome</keyword>
<dbReference type="InterPro" id="IPR027482">
    <property type="entry name" value="Sec1-like_dom2"/>
</dbReference>